<feature type="compositionally biased region" description="Low complexity" evidence="2">
    <location>
        <begin position="527"/>
        <end position="537"/>
    </location>
</feature>
<protein>
    <recommendedName>
        <fullName evidence="3">IC97/Casc1 N-terminal domain-containing protein</fullName>
    </recommendedName>
</protein>
<dbReference type="STRING" id="1169540.A0A0G4EEQ6"/>
<dbReference type="GO" id="GO:0008017">
    <property type="term" value="F:microtubule binding"/>
    <property type="evidence" value="ECO:0007669"/>
    <property type="project" value="TreeGrafter"/>
</dbReference>
<sequence length="714" mass="80288">MAPKRSKKAIEEEMRRQEEERKKKEEEDRIKAEEDKKRKEEEERLRQEMLEKMRAEEAARLEEEAPRVMEADRDRQQHLEEQQRAKKQQKEWVRFQQCYSLPDPRNESDLTAFLTIWREEEGYGGVEGLKGGAVVKSPMTCALEKCVYAEEVVSDILREWCRAAEGGLTPRQQFCLKYINEIRTVELDTIDDATAHLLAHIENEPSNGRNEVQNAWPTQKGLLVGFWGYLQSKGFRAKVIDFPSIGIGMELPKSIALQAMGHCIGVRVFYTSYDSVAFLSPSHSEVVLGGMVHVDLLSIPHFPKKIKGWTVRSVPPPEEAMKKLSYPNTDATTPASGSIQPVKIEYTIPSNVIVREPNVQLWDSQALTWCDDNIGEIAFDESTRKCSFFSLRLASFALTQDRTLDLPYSWWQIKARSATSAQLLLQGPDFLIAFAITEDGVQLEGPDRPELAALREQILSPADLLLQLRNCGINCLPNDHDAELLARRLSRPTHTENGENESKEGEAEGDHEDAEDETSPAAKEKNGNNQQQEQQPEQSKDAVNGAEGGGETVDGSHEGDSGPGQPRNGHVSVKDVGVEAKAYWDLSGIACCFDIASSRHNKKTQSDTLLVRVHDNVYHEDFDANDLDFETDWTPVMFWHNKSSLACAVESEEESADACTIPEGSVTHASLRLTLEEAGKIADAMRLRLDSPQTARFAEMTRQLMMLLRLCSFG</sequence>
<keyword evidence="5" id="KW-1185">Reference proteome</keyword>
<dbReference type="GO" id="GO:0005930">
    <property type="term" value="C:axoneme"/>
    <property type="evidence" value="ECO:0007669"/>
    <property type="project" value="TreeGrafter"/>
</dbReference>
<dbReference type="OrthoDB" id="297923at2759"/>
<name>A0A0G4EEQ6_VITBC</name>
<dbReference type="AlphaFoldDB" id="A0A0G4EEQ6"/>
<evidence type="ECO:0000313" key="5">
    <source>
        <dbReference type="Proteomes" id="UP000041254"/>
    </source>
</evidence>
<evidence type="ECO:0000256" key="1">
    <source>
        <dbReference type="ARBA" id="ARBA00024332"/>
    </source>
</evidence>
<dbReference type="InParanoid" id="A0A0G4EEQ6"/>
<evidence type="ECO:0000313" key="4">
    <source>
        <dbReference type="EMBL" id="CEL93882.1"/>
    </source>
</evidence>
<feature type="compositionally biased region" description="Basic and acidic residues" evidence="2">
    <location>
        <begin position="493"/>
        <end position="508"/>
    </location>
</feature>
<feature type="compositionally biased region" description="Acidic residues" evidence="2">
    <location>
        <begin position="509"/>
        <end position="518"/>
    </location>
</feature>
<dbReference type="EMBL" id="CDMY01000198">
    <property type="protein sequence ID" value="CEL93882.1"/>
    <property type="molecule type" value="Genomic_DNA"/>
</dbReference>
<evidence type="ECO:0000259" key="3">
    <source>
        <dbReference type="Pfam" id="PF15927"/>
    </source>
</evidence>
<reference evidence="4 5" key="1">
    <citation type="submission" date="2014-11" db="EMBL/GenBank/DDBJ databases">
        <authorList>
            <person name="Zhu J."/>
            <person name="Qi W."/>
            <person name="Song R."/>
        </authorList>
    </citation>
    <scope>NUCLEOTIDE SEQUENCE [LARGE SCALE GENOMIC DNA]</scope>
</reference>
<dbReference type="Pfam" id="PF15927">
    <property type="entry name" value="Casc1_N"/>
    <property type="match status" value="1"/>
</dbReference>
<dbReference type="GO" id="GO:0048487">
    <property type="term" value="F:beta-tubulin binding"/>
    <property type="evidence" value="ECO:0007669"/>
    <property type="project" value="TreeGrafter"/>
</dbReference>
<accession>A0A0G4EEQ6</accession>
<feature type="compositionally biased region" description="Basic and acidic residues" evidence="2">
    <location>
        <begin position="8"/>
        <end position="84"/>
    </location>
</feature>
<dbReference type="OMA" id="FTRCEKT"/>
<organism evidence="4 5">
    <name type="scientific">Vitrella brassicaformis (strain CCMP3155)</name>
    <dbReference type="NCBI Taxonomy" id="1169540"/>
    <lineage>
        <taxon>Eukaryota</taxon>
        <taxon>Sar</taxon>
        <taxon>Alveolata</taxon>
        <taxon>Colpodellida</taxon>
        <taxon>Vitrellaceae</taxon>
        <taxon>Vitrella</taxon>
    </lineage>
</organism>
<dbReference type="InterPro" id="IPR023247">
    <property type="entry name" value="IC97/Dnai7-like"/>
</dbReference>
<comment type="similarity">
    <text evidence="1">Belongs to the DNAI7 family.</text>
</comment>
<proteinExistence type="inferred from homology"/>
<dbReference type="PANTHER" id="PTHR20929:SF11">
    <property type="entry name" value="DYNEIN AXONEMAL INTERMEDIATE CHAIN 7"/>
    <property type="match status" value="1"/>
</dbReference>
<dbReference type="Proteomes" id="UP000041254">
    <property type="component" value="Unassembled WGS sequence"/>
</dbReference>
<feature type="region of interest" description="Disordered" evidence="2">
    <location>
        <begin position="489"/>
        <end position="571"/>
    </location>
</feature>
<gene>
    <name evidence="4" type="ORF">Vbra_11418</name>
</gene>
<evidence type="ECO:0000256" key="2">
    <source>
        <dbReference type="SAM" id="MobiDB-lite"/>
    </source>
</evidence>
<feature type="domain" description="IC97/Casc1 N-terminal" evidence="3">
    <location>
        <begin position="20"/>
        <end position="231"/>
    </location>
</feature>
<dbReference type="PANTHER" id="PTHR20929">
    <property type="entry name" value="LUNG ADENOMA SUSCEPTIBILITY 1-RELATED"/>
    <property type="match status" value="1"/>
</dbReference>
<feature type="region of interest" description="Disordered" evidence="2">
    <location>
        <begin position="1"/>
        <end position="84"/>
    </location>
</feature>
<dbReference type="VEuPathDB" id="CryptoDB:Vbra_11418"/>
<dbReference type="InterPro" id="IPR031826">
    <property type="entry name" value="IC97/Casc1_N"/>
</dbReference>